<dbReference type="EMBL" id="CP029426">
    <property type="protein sequence ID" value="AWL99803.1"/>
    <property type="molecule type" value="Genomic_DNA"/>
</dbReference>
<name>A0A2U8PPY8_9BRAD</name>
<feature type="domain" description="YjiS-like" evidence="1">
    <location>
        <begin position="5"/>
        <end position="33"/>
    </location>
</feature>
<protein>
    <submittedName>
        <fullName evidence="2">DUF1127 domain-containing protein</fullName>
    </submittedName>
</protein>
<dbReference type="AlphaFoldDB" id="A0A2U8PPY8"/>
<evidence type="ECO:0000259" key="1">
    <source>
        <dbReference type="Pfam" id="PF06568"/>
    </source>
</evidence>
<dbReference type="Proteomes" id="UP000215884">
    <property type="component" value="Chromosome"/>
</dbReference>
<accession>A0A2U8PPY8</accession>
<reference evidence="2 3" key="1">
    <citation type="journal article" date="2017" name="Syst. Appl. Microbiol.">
        <title>Soybeans inoculated with root zone soils of Canadian native legumes harbour diverse and novel Bradyrhizobium spp. that possess agricultural potential.</title>
        <authorList>
            <person name="Bromfield E.S.P."/>
            <person name="Cloutier S."/>
            <person name="Tambong J.T."/>
            <person name="Tran Thi T.V."/>
        </authorList>
    </citation>
    <scope>NUCLEOTIDE SEQUENCE [LARGE SCALE GENOMIC DNA]</scope>
    <source>
        <strain evidence="2 3">39S1MB</strain>
    </source>
</reference>
<reference evidence="2 3" key="2">
    <citation type="journal article" date="2019" name="Int. J. Syst. Evol. Microbiol.">
        <title>Description and complete genome sequence of Bradyrhizobium amphicarpaeae sp. nov., harbouring photosystem and nitrogen-fixation genes.</title>
        <authorList>
            <person name="Bromfield E.S.P."/>
            <person name="Cloutier S."/>
            <person name="Nguyen H.D.T."/>
        </authorList>
    </citation>
    <scope>NUCLEOTIDE SEQUENCE [LARGE SCALE GENOMIC DNA]</scope>
    <source>
        <strain evidence="2 3">39S1MB</strain>
    </source>
</reference>
<dbReference type="OrthoDB" id="8253109at2"/>
<proteinExistence type="predicted"/>
<organism evidence="2 3">
    <name type="scientific">Bradyrhizobium amphicarpaeae</name>
    <dbReference type="NCBI Taxonomy" id="1404768"/>
    <lineage>
        <taxon>Bacteria</taxon>
        <taxon>Pseudomonadati</taxon>
        <taxon>Pseudomonadota</taxon>
        <taxon>Alphaproteobacteria</taxon>
        <taxon>Hyphomicrobiales</taxon>
        <taxon>Nitrobacteraceae</taxon>
        <taxon>Bradyrhizobium</taxon>
    </lineage>
</organism>
<dbReference type="Pfam" id="PF06568">
    <property type="entry name" value="YjiS-like"/>
    <property type="match status" value="1"/>
</dbReference>
<gene>
    <name evidence="2" type="ORF">CIT40_07005</name>
</gene>
<keyword evidence="3" id="KW-1185">Reference proteome</keyword>
<evidence type="ECO:0000313" key="3">
    <source>
        <dbReference type="Proteomes" id="UP000215884"/>
    </source>
</evidence>
<dbReference type="KEGG" id="brq:CIT40_07005"/>
<dbReference type="RefSeq" id="WP_094892074.1">
    <property type="nucleotide sequence ID" value="NZ_CP029426.2"/>
</dbReference>
<dbReference type="InterPro" id="IPR009506">
    <property type="entry name" value="YjiS-like"/>
</dbReference>
<evidence type="ECO:0000313" key="2">
    <source>
        <dbReference type="EMBL" id="AWL99803.1"/>
    </source>
</evidence>
<sequence length="44" mass="5382">MVRTRHERSRTRYQLAAMTDRELQDCGMSRSEIAYELQKPRRRV</sequence>